<protein>
    <submittedName>
        <fullName evidence="1">Apd1p</fullName>
    </submittedName>
</protein>
<comment type="caution">
    <text evidence="1">The sequence shown here is derived from an EMBL/GenBank/DDBJ whole genome shotgun (WGS) entry which is preliminary data.</text>
</comment>
<dbReference type="SUPFAM" id="SSF52833">
    <property type="entry name" value="Thioredoxin-like"/>
    <property type="match status" value="1"/>
</dbReference>
<gene>
    <name evidence="1" type="ORF">SU7_0224</name>
</gene>
<evidence type="ECO:0000313" key="2">
    <source>
        <dbReference type="Proteomes" id="UP000006968"/>
    </source>
</evidence>
<dbReference type="AlphaFoldDB" id="J8PRK0"/>
<dbReference type="CDD" id="cd03062">
    <property type="entry name" value="TRX_Fd_Sucrase"/>
    <property type="match status" value="1"/>
</dbReference>
<organism evidence="1 2">
    <name type="scientific">Saccharomyces arboricola (strain H-6 / AS 2.3317 / CBS 10644)</name>
    <name type="common">Yeast</name>
    <dbReference type="NCBI Taxonomy" id="1160507"/>
    <lineage>
        <taxon>Eukaryota</taxon>
        <taxon>Fungi</taxon>
        <taxon>Dikarya</taxon>
        <taxon>Ascomycota</taxon>
        <taxon>Saccharomycotina</taxon>
        <taxon>Saccharomycetes</taxon>
        <taxon>Saccharomycetales</taxon>
        <taxon>Saccharomycetaceae</taxon>
        <taxon>Saccharomyces</taxon>
    </lineage>
</organism>
<name>J8PRK0_SACAR</name>
<reference evidence="1 2" key="1">
    <citation type="journal article" date="2013" name="BMC Genomics">
        <title>High quality de novo sequencing and assembly of the Saccharomyces arboricolus genome.</title>
        <authorList>
            <person name="Liti G."/>
            <person name="Nguyen Ba A.N."/>
            <person name="Blythe M."/>
            <person name="Mueller C.A."/>
            <person name="Bergstroem A."/>
            <person name="Cubillos F.A."/>
            <person name="Dafhnis-Calas F."/>
            <person name="Khoshraftar S."/>
            <person name="Malla S."/>
            <person name="Mehta N."/>
            <person name="Siow C.C."/>
            <person name="Warringer J."/>
            <person name="Moses A.M."/>
            <person name="Louis E.J."/>
            <person name="Nieduszynski C.A."/>
        </authorList>
    </citation>
    <scope>NUCLEOTIDE SEQUENCE [LARGE SCALE GENOMIC DNA]</scope>
    <source>
        <strain evidence="2">H-6 / AS 2.3317 / CBS 10644</strain>
    </source>
</reference>
<proteinExistence type="predicted"/>
<accession>J8PRK0</accession>
<dbReference type="PANTHER" id="PTHR31902:SF14">
    <property type="entry name" value="ACTIN PATCHES DISTAL PROTEIN 1"/>
    <property type="match status" value="1"/>
</dbReference>
<dbReference type="Gene3D" id="3.40.30.10">
    <property type="entry name" value="Glutaredoxin"/>
    <property type="match status" value="1"/>
</dbReference>
<dbReference type="PANTHER" id="PTHR31902">
    <property type="entry name" value="ACTIN PATCHES DISTAL PROTEIN 1"/>
    <property type="match status" value="1"/>
</dbReference>
<dbReference type="InterPro" id="IPR009737">
    <property type="entry name" value="Aim32/Apd1-like"/>
</dbReference>
<dbReference type="Pfam" id="PF06999">
    <property type="entry name" value="Suc_Fer-like"/>
    <property type="match status" value="1"/>
</dbReference>
<sequence length="316" mass="35750">MAFLNIFRRKEGDEASQLTAEGRQEISQSIEICEGNDAADQHDCSGDCKMDIEEGEKAFAKLKIEHETPLLNSSKTPRIHFVVPTSQTDWQHDACLENPKSVEFEISKWCDQNSGKFSNEDTGKTMNCGVSSLPKDIMDIEVMRGTKNNVLVLPYFIWLNDLKADNVAETLDDLVPALLNNTISREELLKTQPKISAARERAFVFICSHSTRDKRCGITAPYLKKVFDSKLQEHGLFRDNSDFRPDGVKIAFVNHVGGHKFAANVQIYLKDPNTLVWLGRVTPVMVPSIVEHLIVPTKPTLPFPEKIRCIKKYQSW</sequence>
<keyword evidence="2" id="KW-1185">Reference proteome</keyword>
<dbReference type="InterPro" id="IPR036249">
    <property type="entry name" value="Thioredoxin-like_sf"/>
</dbReference>
<dbReference type="HOGENOM" id="CLU_033921_1_0_1"/>
<dbReference type="FunFam" id="3.40.30.10:FF:000213">
    <property type="entry name" value="APD1p protein"/>
    <property type="match status" value="1"/>
</dbReference>
<dbReference type="OrthoDB" id="10253744at2759"/>
<dbReference type="Proteomes" id="UP000006968">
    <property type="component" value="Chromosome II"/>
</dbReference>
<dbReference type="EMBL" id="ALIE01000009">
    <property type="protein sequence ID" value="EJS44760.1"/>
    <property type="molecule type" value="Genomic_DNA"/>
</dbReference>
<evidence type="ECO:0000313" key="1">
    <source>
        <dbReference type="EMBL" id="EJS44760.1"/>
    </source>
</evidence>